<reference evidence="1 2" key="1">
    <citation type="journal article" date="2012" name="Appl. Environ. Microbiol.">
        <title>Short-read sequencing for genomic analysis of the brown rot fungus Fibroporia radiculosa.</title>
        <authorList>
            <person name="Tang J.D."/>
            <person name="Perkins A.D."/>
            <person name="Sonstegard T.S."/>
            <person name="Schroeder S.G."/>
            <person name="Burgess S.C."/>
            <person name="Diehl S.V."/>
        </authorList>
    </citation>
    <scope>NUCLEOTIDE SEQUENCE [LARGE SCALE GENOMIC DNA]</scope>
    <source>
        <strain evidence="1 2">TFFH 294</strain>
    </source>
</reference>
<organism evidence="1 2">
    <name type="scientific">Fibroporia radiculosa</name>
    <dbReference type="NCBI Taxonomy" id="599839"/>
    <lineage>
        <taxon>Eukaryota</taxon>
        <taxon>Fungi</taxon>
        <taxon>Dikarya</taxon>
        <taxon>Basidiomycota</taxon>
        <taxon>Agaricomycotina</taxon>
        <taxon>Agaricomycetes</taxon>
        <taxon>Polyporales</taxon>
        <taxon>Fibroporiaceae</taxon>
        <taxon>Fibroporia</taxon>
    </lineage>
</organism>
<keyword evidence="2" id="KW-1185">Reference proteome</keyword>
<protein>
    <submittedName>
        <fullName evidence="1">Uncharacterized protein</fullName>
    </submittedName>
</protein>
<dbReference type="EMBL" id="HE797575">
    <property type="protein sequence ID" value="CCM06933.1"/>
    <property type="molecule type" value="Genomic_DNA"/>
</dbReference>
<dbReference type="HOGENOM" id="CLU_3436836_0_0_1"/>
<proteinExistence type="predicted"/>
<evidence type="ECO:0000313" key="2">
    <source>
        <dbReference type="Proteomes" id="UP000006352"/>
    </source>
</evidence>
<name>J7SCV1_9APHY</name>
<dbReference type="InParanoid" id="J7SCV1"/>
<gene>
    <name evidence="1" type="ORF">FIBRA_09247</name>
</gene>
<evidence type="ECO:0000313" key="1">
    <source>
        <dbReference type="EMBL" id="CCM06933.1"/>
    </source>
</evidence>
<dbReference type="Proteomes" id="UP000006352">
    <property type="component" value="Unassembled WGS sequence"/>
</dbReference>
<sequence length="12" mass="1317">MSALRVTVPFVP</sequence>
<accession>J7SCV1</accession>